<name>A0A3R9P875_9BACT</name>
<dbReference type="OrthoDB" id="884810at2"/>
<proteinExistence type="predicted"/>
<comment type="caution">
    <text evidence="1">The sequence shown here is derived from an EMBL/GenBank/DDBJ whole genome shotgun (WGS) entry which is preliminary data.</text>
</comment>
<evidence type="ECO:0008006" key="3">
    <source>
        <dbReference type="Google" id="ProtNLM"/>
    </source>
</evidence>
<accession>A0A3R9P875</accession>
<dbReference type="RefSeq" id="WP_125435839.1">
    <property type="nucleotide sequence ID" value="NZ_RWIU01000001.1"/>
</dbReference>
<dbReference type="Proteomes" id="UP000270291">
    <property type="component" value="Unassembled WGS sequence"/>
</dbReference>
<protein>
    <recommendedName>
        <fullName evidence="3">Roadblock/LC7 domain-containing protein</fullName>
    </recommendedName>
</protein>
<sequence length="148" mass="16227">MQIPFLSQLQTLTGPPVNKIVGVASAGPARLAAEQILQHVLHGLPELLAAAVGQIASGQLLASYTTSRDFNPAKIIGFNAEVIRQQRQAMQALHLPPDEQLTELLITLRTQLHLLRLLPDGQRFLYVAVDCRDTNLGIAREVMRTCET</sequence>
<keyword evidence="2" id="KW-1185">Reference proteome</keyword>
<reference evidence="1 2" key="1">
    <citation type="submission" date="2018-12" db="EMBL/GenBank/DDBJ databases">
        <authorList>
            <person name="Feng G."/>
            <person name="Zhu H."/>
        </authorList>
    </citation>
    <scope>NUCLEOTIDE SEQUENCE [LARGE SCALE GENOMIC DNA]</scope>
    <source>
        <strain evidence="1 2">LMG 26000</strain>
    </source>
</reference>
<dbReference type="EMBL" id="RWIU01000001">
    <property type="protein sequence ID" value="RSK46334.1"/>
    <property type="molecule type" value="Genomic_DNA"/>
</dbReference>
<gene>
    <name evidence="1" type="ORF">EI293_03965</name>
</gene>
<dbReference type="AlphaFoldDB" id="A0A3R9P875"/>
<evidence type="ECO:0000313" key="1">
    <source>
        <dbReference type="EMBL" id="RSK46334.1"/>
    </source>
</evidence>
<organism evidence="1 2">
    <name type="scientific">Hymenobacter perfusus</name>
    <dbReference type="NCBI Taxonomy" id="1236770"/>
    <lineage>
        <taxon>Bacteria</taxon>
        <taxon>Pseudomonadati</taxon>
        <taxon>Bacteroidota</taxon>
        <taxon>Cytophagia</taxon>
        <taxon>Cytophagales</taxon>
        <taxon>Hymenobacteraceae</taxon>
        <taxon>Hymenobacter</taxon>
    </lineage>
</organism>
<evidence type="ECO:0000313" key="2">
    <source>
        <dbReference type="Proteomes" id="UP000270291"/>
    </source>
</evidence>